<comment type="caution">
    <text evidence="6">The sequence shown here is derived from an EMBL/GenBank/DDBJ whole genome shotgun (WGS) entry which is preliminary data.</text>
</comment>
<dbReference type="PANTHER" id="PTHR47506">
    <property type="entry name" value="TRANSCRIPTIONAL REGULATORY PROTEIN"/>
    <property type="match status" value="1"/>
</dbReference>
<protein>
    <submittedName>
        <fullName evidence="6">TetR family transcriptional regulator</fullName>
    </submittedName>
</protein>
<dbReference type="InterPro" id="IPR036271">
    <property type="entry name" value="Tet_transcr_reg_TetR-rel_C_sf"/>
</dbReference>
<dbReference type="PANTHER" id="PTHR47506:SF6">
    <property type="entry name" value="HTH-TYPE TRANSCRIPTIONAL REPRESSOR NEMR"/>
    <property type="match status" value="1"/>
</dbReference>
<keyword evidence="3" id="KW-0804">Transcription</keyword>
<sequence>MKQEERRQQTTGVLLTSTKELIREKGCEAITMKDIMDRSGLSKGAIFHYVKSKDEIFAWVLQERLDATNERFQDVVNQGGATFEGPMAKILENLRALDDAQEVTNKVLIYLLGKEDQPAVAETLKLYYERSVQVSREWIVTGQSHGVISESVDAGKTADLFVLLSLGLRVRSTIPMVTAQFQMEDIAGMMTQLLKK</sequence>
<dbReference type="InterPro" id="IPR009057">
    <property type="entry name" value="Homeodomain-like_sf"/>
</dbReference>
<keyword evidence="2 4" id="KW-0238">DNA-binding</keyword>
<gene>
    <name evidence="6" type="ORF">GQF01_18780</name>
</gene>
<dbReference type="InterPro" id="IPR001647">
    <property type="entry name" value="HTH_TetR"/>
</dbReference>
<proteinExistence type="predicted"/>
<organism evidence="6 7">
    <name type="scientific">Paenibacillus silvestris</name>
    <dbReference type="NCBI Taxonomy" id="2606219"/>
    <lineage>
        <taxon>Bacteria</taxon>
        <taxon>Bacillati</taxon>
        <taxon>Bacillota</taxon>
        <taxon>Bacilli</taxon>
        <taxon>Bacillales</taxon>
        <taxon>Paenibacillaceae</taxon>
        <taxon>Paenibacillus</taxon>
    </lineage>
</organism>
<keyword evidence="7" id="KW-1185">Reference proteome</keyword>
<dbReference type="AlphaFoldDB" id="A0A6L8V1G2"/>
<name>A0A6L8V1G2_9BACL</name>
<dbReference type="RefSeq" id="WP_161408298.1">
    <property type="nucleotide sequence ID" value="NZ_WTUZ01000021.1"/>
</dbReference>
<dbReference type="GO" id="GO:0003677">
    <property type="term" value="F:DNA binding"/>
    <property type="evidence" value="ECO:0007669"/>
    <property type="project" value="UniProtKB-UniRule"/>
</dbReference>
<accession>A0A6L8V1G2</accession>
<feature type="domain" description="HTH tetR-type" evidence="5">
    <location>
        <begin position="8"/>
        <end position="68"/>
    </location>
</feature>
<evidence type="ECO:0000313" key="6">
    <source>
        <dbReference type="EMBL" id="MZQ84165.1"/>
    </source>
</evidence>
<dbReference type="PROSITE" id="PS50977">
    <property type="entry name" value="HTH_TETR_2"/>
    <property type="match status" value="1"/>
</dbReference>
<feature type="DNA-binding region" description="H-T-H motif" evidence="4">
    <location>
        <begin position="31"/>
        <end position="50"/>
    </location>
</feature>
<dbReference type="SUPFAM" id="SSF46689">
    <property type="entry name" value="Homeodomain-like"/>
    <property type="match status" value="1"/>
</dbReference>
<dbReference type="EMBL" id="WTUZ01000021">
    <property type="protein sequence ID" value="MZQ84165.1"/>
    <property type="molecule type" value="Genomic_DNA"/>
</dbReference>
<dbReference type="SUPFAM" id="SSF48498">
    <property type="entry name" value="Tetracyclin repressor-like, C-terminal domain"/>
    <property type="match status" value="1"/>
</dbReference>
<dbReference type="Pfam" id="PF00440">
    <property type="entry name" value="TetR_N"/>
    <property type="match status" value="1"/>
</dbReference>
<dbReference type="PRINTS" id="PR00455">
    <property type="entry name" value="HTHTETR"/>
</dbReference>
<evidence type="ECO:0000259" key="5">
    <source>
        <dbReference type="PROSITE" id="PS50977"/>
    </source>
</evidence>
<dbReference type="Proteomes" id="UP000481087">
    <property type="component" value="Unassembled WGS sequence"/>
</dbReference>
<evidence type="ECO:0000313" key="7">
    <source>
        <dbReference type="Proteomes" id="UP000481087"/>
    </source>
</evidence>
<dbReference type="Gene3D" id="1.10.357.10">
    <property type="entry name" value="Tetracycline Repressor, domain 2"/>
    <property type="match status" value="1"/>
</dbReference>
<evidence type="ECO:0000256" key="2">
    <source>
        <dbReference type="ARBA" id="ARBA00023125"/>
    </source>
</evidence>
<reference evidence="6 7" key="1">
    <citation type="submission" date="2019-12" db="EMBL/GenBank/DDBJ databases">
        <title>Paenibacillus sp. nov. sp. isolated from soil.</title>
        <authorList>
            <person name="Kim J."/>
            <person name="Jeong S.E."/>
            <person name="Jung H.S."/>
            <person name="Jeon C.O."/>
        </authorList>
    </citation>
    <scope>NUCLEOTIDE SEQUENCE [LARGE SCALE GENOMIC DNA]</scope>
    <source>
        <strain evidence="6 7">5J-6</strain>
    </source>
</reference>
<evidence type="ECO:0000256" key="3">
    <source>
        <dbReference type="ARBA" id="ARBA00023163"/>
    </source>
</evidence>
<evidence type="ECO:0000256" key="4">
    <source>
        <dbReference type="PROSITE-ProRule" id="PRU00335"/>
    </source>
</evidence>
<evidence type="ECO:0000256" key="1">
    <source>
        <dbReference type="ARBA" id="ARBA00023015"/>
    </source>
</evidence>
<keyword evidence="1" id="KW-0805">Transcription regulation</keyword>